<dbReference type="Proteomes" id="UP001217089">
    <property type="component" value="Unassembled WGS sequence"/>
</dbReference>
<evidence type="ECO:0000313" key="4">
    <source>
        <dbReference type="EMBL" id="KAJ8318714.1"/>
    </source>
</evidence>
<reference evidence="4 5" key="1">
    <citation type="submission" date="2022-12" db="EMBL/GenBank/DDBJ databases">
        <title>Chromosome-level genome of Tegillarca granosa.</title>
        <authorList>
            <person name="Kim J."/>
        </authorList>
    </citation>
    <scope>NUCLEOTIDE SEQUENCE [LARGE SCALE GENOMIC DNA]</scope>
    <source>
        <strain evidence="4">Teg-2019</strain>
        <tissue evidence="4">Adductor muscle</tissue>
    </source>
</reference>
<keyword evidence="5" id="KW-1185">Reference proteome</keyword>
<dbReference type="PANTHER" id="PTHR22380">
    <property type="entry name" value="TESTIS-EXPRESSED PROTEIN 15"/>
    <property type="match status" value="1"/>
</dbReference>
<feature type="coiled-coil region" evidence="1">
    <location>
        <begin position="481"/>
        <end position="526"/>
    </location>
</feature>
<name>A0ABQ9FN57_TEGGR</name>
<evidence type="ECO:0000256" key="2">
    <source>
        <dbReference type="SAM" id="MobiDB-lite"/>
    </source>
</evidence>
<dbReference type="PANTHER" id="PTHR22380:SF1">
    <property type="entry name" value="TESTIS-EXPRESSED PROTEIN 15"/>
    <property type="match status" value="1"/>
</dbReference>
<comment type="caution">
    <text evidence="4">The sequence shown here is derived from an EMBL/GenBank/DDBJ whole genome shotgun (WGS) entry which is preliminary data.</text>
</comment>
<evidence type="ECO:0000313" key="5">
    <source>
        <dbReference type="Proteomes" id="UP001217089"/>
    </source>
</evidence>
<dbReference type="EMBL" id="JARBDR010000214">
    <property type="protein sequence ID" value="KAJ8318714.1"/>
    <property type="molecule type" value="Genomic_DNA"/>
</dbReference>
<evidence type="ECO:0000259" key="3">
    <source>
        <dbReference type="Pfam" id="PF12509"/>
    </source>
</evidence>
<dbReference type="InterPro" id="IPR022188">
    <property type="entry name" value="TASOR_DUF3715"/>
</dbReference>
<gene>
    <name evidence="4" type="ORF">KUTeg_003805</name>
</gene>
<evidence type="ECO:0000256" key="1">
    <source>
        <dbReference type="SAM" id="Coils"/>
    </source>
</evidence>
<dbReference type="InterPro" id="IPR026616">
    <property type="entry name" value="TEX15"/>
</dbReference>
<feature type="domain" description="TASOR pseudo-PARP" evidence="3">
    <location>
        <begin position="96"/>
        <end position="245"/>
    </location>
</feature>
<organism evidence="4 5">
    <name type="scientific">Tegillarca granosa</name>
    <name type="common">Malaysian cockle</name>
    <name type="synonym">Anadara granosa</name>
    <dbReference type="NCBI Taxonomy" id="220873"/>
    <lineage>
        <taxon>Eukaryota</taxon>
        <taxon>Metazoa</taxon>
        <taxon>Spiralia</taxon>
        <taxon>Lophotrochozoa</taxon>
        <taxon>Mollusca</taxon>
        <taxon>Bivalvia</taxon>
        <taxon>Autobranchia</taxon>
        <taxon>Pteriomorphia</taxon>
        <taxon>Arcoida</taxon>
        <taxon>Arcoidea</taxon>
        <taxon>Arcidae</taxon>
        <taxon>Tegillarca</taxon>
    </lineage>
</organism>
<sequence>MLIKTTYITRILRTNILGELRSEGGNMPPKKRIPKRSSTELLQDVKLDGPDAKEVLSNLRRSCLMDENIERLWTPENIQIVQNPELENNYKQRKKEFKDNGRKGKEVEDRLVFAAETWAGVQKICKFGIRCLENKPGVLGDARYGVHLCRHFDTLLKYMAFSNPNKFRYVIVFKAMYGRTKAVTARINDEQEAIEPLPNYDSHISTVKPDMQMEISDAIAHNYIYLYEYDEDTSYPVQFPRHVLPYAVIHLSRTKDSIAVPLKWGGGTKKVVKKNNGGFKTTQRKTWNSRAAAYCAGVSGETLKENISFLEDTKTSIKTEMERDSNRLHDIKPCKIEICRSDMHIDERFKIPSNFEFDTASGTKLIATKTGFIKDTCRSFGNSDLEGDSFETNNNDIRGQTVDLNRTPMLQKIKKEPVGSDTQEDPYTNDCSSFDIKQERSGSFINLFDKAENNMIFTSEAHHFKSLDKIPSNKELILKRLQQVEREIHWKKQKIDELQKQSSRNIKKEKDNISRKQLEASILQEANSQQTTESKLDTSEICMLQNENNRSLSLNLNIRDQQSDGDTEGDSTPTLDEPREVQLNNTGSGNQNIAFACTIILYFLITIKRSS</sequence>
<dbReference type="Gene3D" id="3.90.228.10">
    <property type="match status" value="1"/>
</dbReference>
<proteinExistence type="predicted"/>
<dbReference type="Pfam" id="PF12509">
    <property type="entry name" value="DUF3715"/>
    <property type="match status" value="1"/>
</dbReference>
<dbReference type="SUPFAM" id="SSF56399">
    <property type="entry name" value="ADP-ribosylation"/>
    <property type="match status" value="1"/>
</dbReference>
<protein>
    <recommendedName>
        <fullName evidence="3">TASOR pseudo-PARP domain-containing protein</fullName>
    </recommendedName>
</protein>
<keyword evidence="1" id="KW-0175">Coiled coil</keyword>
<feature type="region of interest" description="Disordered" evidence="2">
    <location>
        <begin position="560"/>
        <end position="587"/>
    </location>
</feature>
<accession>A0ABQ9FN57</accession>